<reference evidence="1 2" key="1">
    <citation type="journal article" date="2020" name="Cell">
        <title>Large-Scale Comparative Analyses of Tick Genomes Elucidate Their Genetic Diversity and Vector Capacities.</title>
        <authorList>
            <consortium name="Tick Genome and Microbiome Consortium (TIGMIC)"/>
            <person name="Jia N."/>
            <person name="Wang J."/>
            <person name="Shi W."/>
            <person name="Du L."/>
            <person name="Sun Y."/>
            <person name="Zhan W."/>
            <person name="Jiang J.F."/>
            <person name="Wang Q."/>
            <person name="Zhang B."/>
            <person name="Ji P."/>
            <person name="Bell-Sakyi L."/>
            <person name="Cui X.M."/>
            <person name="Yuan T.T."/>
            <person name="Jiang B.G."/>
            <person name="Yang W.F."/>
            <person name="Lam T.T."/>
            <person name="Chang Q.C."/>
            <person name="Ding S.J."/>
            <person name="Wang X.J."/>
            <person name="Zhu J.G."/>
            <person name="Ruan X.D."/>
            <person name="Zhao L."/>
            <person name="Wei J.T."/>
            <person name="Ye R.Z."/>
            <person name="Que T.C."/>
            <person name="Du C.H."/>
            <person name="Zhou Y.H."/>
            <person name="Cheng J.X."/>
            <person name="Dai P.F."/>
            <person name="Guo W.B."/>
            <person name="Han X.H."/>
            <person name="Huang E.J."/>
            <person name="Li L.F."/>
            <person name="Wei W."/>
            <person name="Gao Y.C."/>
            <person name="Liu J.Z."/>
            <person name="Shao H.Z."/>
            <person name="Wang X."/>
            <person name="Wang C.C."/>
            <person name="Yang T.C."/>
            <person name="Huo Q.B."/>
            <person name="Li W."/>
            <person name="Chen H.Y."/>
            <person name="Chen S.E."/>
            <person name="Zhou L.G."/>
            <person name="Ni X.B."/>
            <person name="Tian J.H."/>
            <person name="Sheng Y."/>
            <person name="Liu T."/>
            <person name="Pan Y.S."/>
            <person name="Xia L.Y."/>
            <person name="Li J."/>
            <person name="Zhao F."/>
            <person name="Cao W.C."/>
        </authorList>
    </citation>
    <scope>NUCLEOTIDE SEQUENCE [LARGE SCALE GENOMIC DNA]</scope>
    <source>
        <strain evidence="1">Iper-2018</strain>
    </source>
</reference>
<evidence type="ECO:0000313" key="2">
    <source>
        <dbReference type="Proteomes" id="UP000805193"/>
    </source>
</evidence>
<organism evidence="1 2">
    <name type="scientific">Ixodes persulcatus</name>
    <name type="common">Taiga tick</name>
    <dbReference type="NCBI Taxonomy" id="34615"/>
    <lineage>
        <taxon>Eukaryota</taxon>
        <taxon>Metazoa</taxon>
        <taxon>Ecdysozoa</taxon>
        <taxon>Arthropoda</taxon>
        <taxon>Chelicerata</taxon>
        <taxon>Arachnida</taxon>
        <taxon>Acari</taxon>
        <taxon>Parasitiformes</taxon>
        <taxon>Ixodida</taxon>
        <taxon>Ixodoidea</taxon>
        <taxon>Ixodidae</taxon>
        <taxon>Ixodinae</taxon>
        <taxon>Ixodes</taxon>
    </lineage>
</organism>
<keyword evidence="2" id="KW-1185">Reference proteome</keyword>
<name>A0AC60NSC2_IXOPE</name>
<protein>
    <submittedName>
        <fullName evidence="1">Uncharacterized protein</fullName>
    </submittedName>
</protein>
<proteinExistence type="predicted"/>
<comment type="caution">
    <text evidence="1">The sequence shown here is derived from an EMBL/GenBank/DDBJ whole genome shotgun (WGS) entry which is preliminary data.</text>
</comment>
<feature type="non-terminal residue" evidence="1">
    <location>
        <position position="1"/>
    </location>
</feature>
<accession>A0AC60NSC2</accession>
<evidence type="ECO:0000313" key="1">
    <source>
        <dbReference type="EMBL" id="KAG0410005.1"/>
    </source>
</evidence>
<sequence length="1211" mass="134239">DGVDPLTRVRRQLRLSRQSLNATGEIGNLTAKCLLLRKSHQNMLNRTKSLAVILYLLNQSLRIRRKSTIGQFPRRRSCGLWSVDSVLRSASVCHADLDAQSSMPPGRKRRGSSPLHVQHKRQRKAQADRLRRLHEPADVREKRLALRRQQYADRTRRSKEAAVTAVETVEAREERLALRRQQYADRQRRAREGGVAALEAPETAEAREKRLALRRQRYADRKRRAREGVLGASDSVDARENGLALRRRPDRRRRSRELVVRLISFHAPRSSMHVLADLMCKHRANAALDLGAGESEAPDFWPTFAPSVSRLGPLMCKHRAVRGWALLGFGPIQPCRDRRHSKSALPRSPLFLRQPRVINSNRPPQPGSGLSASPDILQWNCHSLGQCAAELAELFPTYGGTQTCQGPTQAAVFERKGLPQTQIDMTQYCDKFWEVLMVRMTLGNRHTILVSYYARQTSSYFRQGYDSAGARGTLLRETAEAACLALVNNLDYPTRHGLNMRNTSTRMRPSQAIDWDVFRSTVVMCKATLPIVEKLQRAKQDFTMEIKVLKGGPRSWKDRQLQATDHVCEKHFEPCLVSKTWKAEYNGRVLVSTPRRACLSKDAVPTRFLECPSYLLEVEKPRRRGCAGRHLLALAEKKSAVSSGGSQRRDVDRSSCAPSTSAFDDDDGGGTNATGEERRGQEGTARGPRATAVSSLASSLDKLPPPCLPSKSGGCRRLETSEGLFGADQFKIALRRSNEEKEGNATDVQSDSDTQESESILPDDGPGWGSSSDNSLTRAVTIKTEPPEYVEQDEEPSSHLVSVKTEPLCYEDVQEPNSLVPALKKDYTDVTKVTFHFNAEPQVSEETRRWHNTTVAVKIELPDPTEVHSEAVSTDTGLEGSGSNTAMTAVTIKTEPPEFVEQDEEPNSHLVSVKSEPEGYEEVWEPRNPVPALMEGEPPDYTDVTKATFRMNPELQVSKGALQRGNGTVAVKIEPQDPTGVDAPAIFLEAGLGAAAPKEFQQDPVPTNAIGSYAVVARPLQWVPTSVRDEAQPQANVVYLHSMERHGIAIQPMLATLPVVAVQPERPDVTPPSLAGLGPGVVSLPGVWQHRVLVDPTVAMRPPRHAPPAICDGLRPPADEAVGPQGGKSQLEQFYELFLGGFDYWCRFCCRLLSSLTVQASFLGLQLGRRNIPTCDTTPSACRLSPLLDRLFMCGRDGTSNTPDDDLFQAP</sequence>
<dbReference type="Proteomes" id="UP000805193">
    <property type="component" value="Unassembled WGS sequence"/>
</dbReference>
<dbReference type="EMBL" id="JABSTQ010011566">
    <property type="protein sequence ID" value="KAG0410005.1"/>
    <property type="molecule type" value="Genomic_DNA"/>
</dbReference>
<gene>
    <name evidence="1" type="ORF">HPB47_012870</name>
</gene>